<gene>
    <name evidence="9" type="ORF">BDV28DRAFT_7087</name>
</gene>
<dbReference type="SUPFAM" id="SSF53774">
    <property type="entry name" value="Glutaminase/Asparaginase"/>
    <property type="match status" value="1"/>
</dbReference>
<protein>
    <recommendedName>
        <fullName evidence="2">asparaginase</fullName>
        <ecNumber evidence="2">3.5.1.1</ecNumber>
    </recommendedName>
</protein>
<dbReference type="EC" id="3.5.1.1" evidence="2"/>
<reference evidence="10" key="1">
    <citation type="submission" date="2019-04" db="EMBL/GenBank/DDBJ databases">
        <title>Friends and foes A comparative genomics studyof 23 Aspergillus species from section Flavi.</title>
        <authorList>
            <consortium name="DOE Joint Genome Institute"/>
            <person name="Kjaerbolling I."/>
            <person name="Vesth T."/>
            <person name="Frisvad J.C."/>
            <person name="Nybo J.L."/>
            <person name="Theobald S."/>
            <person name="Kildgaard S."/>
            <person name="Isbrandt T."/>
            <person name="Kuo A."/>
            <person name="Sato A."/>
            <person name="Lyhne E.K."/>
            <person name="Kogle M.E."/>
            <person name="Wiebenga A."/>
            <person name="Kun R.S."/>
            <person name="Lubbers R.J."/>
            <person name="Makela M.R."/>
            <person name="Barry K."/>
            <person name="Chovatia M."/>
            <person name="Clum A."/>
            <person name="Daum C."/>
            <person name="Haridas S."/>
            <person name="He G."/>
            <person name="LaButti K."/>
            <person name="Lipzen A."/>
            <person name="Mondo S."/>
            <person name="Riley R."/>
            <person name="Salamov A."/>
            <person name="Simmons B.A."/>
            <person name="Magnuson J.K."/>
            <person name="Henrissat B."/>
            <person name="Mortensen U.H."/>
            <person name="Larsen T.O."/>
            <person name="Devries R.P."/>
            <person name="Grigoriev I.V."/>
            <person name="Machida M."/>
            <person name="Baker S.E."/>
            <person name="Andersen M.R."/>
        </authorList>
    </citation>
    <scope>NUCLEOTIDE SEQUENCE [LARGE SCALE GENOMIC DNA]</scope>
    <source>
        <strain evidence="10">CBS 553.77</strain>
    </source>
</reference>
<feature type="chain" id="PRO_5024849776" description="asparaginase" evidence="6">
    <location>
        <begin position="19"/>
        <end position="390"/>
    </location>
</feature>
<dbReference type="GO" id="GO:0004067">
    <property type="term" value="F:asparaginase activity"/>
    <property type="evidence" value="ECO:0007669"/>
    <property type="project" value="UniProtKB-UniRule"/>
</dbReference>
<dbReference type="OrthoDB" id="542841at2759"/>
<dbReference type="InterPro" id="IPR040919">
    <property type="entry name" value="Asparaginase_C"/>
</dbReference>
<feature type="domain" description="Asparaginase/glutaminase C-terminal" evidence="8">
    <location>
        <begin position="263"/>
        <end position="369"/>
    </location>
</feature>
<dbReference type="PROSITE" id="PS51732">
    <property type="entry name" value="ASN_GLN_ASE_3"/>
    <property type="match status" value="1"/>
</dbReference>
<dbReference type="SMART" id="SM00870">
    <property type="entry name" value="Asparaginase"/>
    <property type="match status" value="1"/>
</dbReference>
<keyword evidence="10" id="KW-1185">Reference proteome</keyword>
<organism evidence="9 10">
    <name type="scientific">Aspergillus coremiiformis</name>
    <dbReference type="NCBI Taxonomy" id="138285"/>
    <lineage>
        <taxon>Eukaryota</taxon>
        <taxon>Fungi</taxon>
        <taxon>Dikarya</taxon>
        <taxon>Ascomycota</taxon>
        <taxon>Pezizomycotina</taxon>
        <taxon>Eurotiomycetes</taxon>
        <taxon>Eurotiomycetidae</taxon>
        <taxon>Eurotiales</taxon>
        <taxon>Aspergillaceae</taxon>
        <taxon>Aspergillus</taxon>
        <taxon>Aspergillus subgen. Circumdati</taxon>
    </lineage>
</organism>
<keyword evidence="3" id="KW-0378">Hydrolase</keyword>
<dbReference type="EMBL" id="ML739043">
    <property type="protein sequence ID" value="KAE8356039.1"/>
    <property type="molecule type" value="Genomic_DNA"/>
</dbReference>
<dbReference type="PIRSF" id="PIRSF001220">
    <property type="entry name" value="L-ASNase_gatD"/>
    <property type="match status" value="1"/>
</dbReference>
<dbReference type="PANTHER" id="PTHR11707:SF28">
    <property type="entry name" value="60 KDA LYSOPHOSPHOLIPASE"/>
    <property type="match status" value="1"/>
</dbReference>
<dbReference type="InterPro" id="IPR006034">
    <property type="entry name" value="Asparaginase/glutaminase-like"/>
</dbReference>
<dbReference type="PANTHER" id="PTHR11707">
    <property type="entry name" value="L-ASPARAGINASE"/>
    <property type="match status" value="1"/>
</dbReference>
<dbReference type="GO" id="GO:0006530">
    <property type="term" value="P:L-asparagine catabolic process"/>
    <property type="evidence" value="ECO:0007669"/>
    <property type="project" value="UniProtKB-ARBA"/>
</dbReference>
<dbReference type="InterPro" id="IPR004550">
    <property type="entry name" value="AsnASE_II"/>
</dbReference>
<evidence type="ECO:0000256" key="4">
    <source>
        <dbReference type="ARBA" id="ARBA00049366"/>
    </source>
</evidence>
<feature type="domain" description="L-asparaginase N-terminal" evidence="7">
    <location>
        <begin position="44"/>
        <end position="240"/>
    </location>
</feature>
<feature type="active site" description="O-isoaspartyl threonine intermediate" evidence="5">
    <location>
        <position position="54"/>
    </location>
</feature>
<dbReference type="Gene3D" id="3.40.50.1170">
    <property type="entry name" value="L-asparaginase, N-terminal domain"/>
    <property type="match status" value="1"/>
</dbReference>
<dbReference type="InterPro" id="IPR037152">
    <property type="entry name" value="L-asparaginase_N_sf"/>
</dbReference>
<comment type="catalytic activity">
    <reaction evidence="4">
        <text>L-asparagine + H2O = L-aspartate + NH4(+)</text>
        <dbReference type="Rhea" id="RHEA:21016"/>
        <dbReference type="ChEBI" id="CHEBI:15377"/>
        <dbReference type="ChEBI" id="CHEBI:28938"/>
        <dbReference type="ChEBI" id="CHEBI:29991"/>
        <dbReference type="ChEBI" id="CHEBI:58048"/>
        <dbReference type="EC" id="3.5.1.1"/>
    </reaction>
</comment>
<dbReference type="InterPro" id="IPR027474">
    <property type="entry name" value="L-asparaginase_N"/>
</dbReference>
<dbReference type="InterPro" id="IPR036152">
    <property type="entry name" value="Asp/glu_Ase-like_sf"/>
</dbReference>
<dbReference type="PIRSF" id="PIRSF500176">
    <property type="entry name" value="L_ASNase"/>
    <property type="match status" value="1"/>
</dbReference>
<dbReference type="CDD" id="cd08964">
    <property type="entry name" value="L-asparaginase_II"/>
    <property type="match status" value="1"/>
</dbReference>
<accession>A0A5N6ZH04</accession>
<dbReference type="AlphaFoldDB" id="A0A5N6ZH04"/>
<dbReference type="Gene3D" id="3.40.50.40">
    <property type="match status" value="1"/>
</dbReference>
<evidence type="ECO:0000256" key="1">
    <source>
        <dbReference type="ARBA" id="ARBA00010518"/>
    </source>
</evidence>
<evidence type="ECO:0000313" key="9">
    <source>
        <dbReference type="EMBL" id="KAE8356039.1"/>
    </source>
</evidence>
<evidence type="ECO:0000256" key="5">
    <source>
        <dbReference type="PIRSR" id="PIRSR604550-50"/>
    </source>
</evidence>
<dbReference type="Proteomes" id="UP000327118">
    <property type="component" value="Unassembled WGS sequence"/>
</dbReference>
<keyword evidence="6" id="KW-0732">Signal</keyword>
<evidence type="ECO:0000259" key="7">
    <source>
        <dbReference type="Pfam" id="PF00710"/>
    </source>
</evidence>
<comment type="similarity">
    <text evidence="1">Belongs to the asparaginase 1 family.</text>
</comment>
<feature type="signal peptide" evidence="6">
    <location>
        <begin position="1"/>
        <end position="18"/>
    </location>
</feature>
<dbReference type="InterPro" id="IPR027473">
    <property type="entry name" value="L-asparaginase_C"/>
</dbReference>
<evidence type="ECO:0000259" key="8">
    <source>
        <dbReference type="Pfam" id="PF17763"/>
    </source>
</evidence>
<proteinExistence type="inferred from homology"/>
<dbReference type="Pfam" id="PF17763">
    <property type="entry name" value="Asparaginase_C"/>
    <property type="match status" value="1"/>
</dbReference>
<evidence type="ECO:0000256" key="2">
    <source>
        <dbReference type="ARBA" id="ARBA00012920"/>
    </source>
</evidence>
<sequence>MMLGSIFTLAVVANTVMATPLQIRQSEDPNTGLTWIYKDPSLPKVMLYNTGDGTILAGSSYGRLDNINYGGGPGGLTPETLISNVSEVLDIAQFAVRNIGGGGSANADSDRFLNISMDAHQRLCTPGSDIVGAVMIHGTNTLAETAFGVDLTLNCSKPFIATGAMRPNSALSADGPFNFYDAVRTAIHPEARDRGAMIAFNDHLVSVFYGTKTNGNTATTFLAMDQGYIAQFVGGQPYFFYGASLPKARHYFNPFNLTHPLPKVVVLYGHQGFDANLLYAAAADGAKGIVIMGVGPGGLSTAATQAANDLFKKGVVTVASLRPFFGGVIPSPRVNNIISSGFLHGEQSRIQLQLALASGYDVDGIRKLFEGEIRKVVYNSATSYYNGTVL</sequence>
<evidence type="ECO:0000256" key="3">
    <source>
        <dbReference type="ARBA" id="ARBA00022801"/>
    </source>
</evidence>
<evidence type="ECO:0000313" key="10">
    <source>
        <dbReference type="Proteomes" id="UP000327118"/>
    </source>
</evidence>
<evidence type="ECO:0000256" key="6">
    <source>
        <dbReference type="SAM" id="SignalP"/>
    </source>
</evidence>
<dbReference type="Pfam" id="PF00710">
    <property type="entry name" value="Asparaginase"/>
    <property type="match status" value="1"/>
</dbReference>
<name>A0A5N6ZH04_9EURO</name>